<name>A0A917DNZ8_9BACL</name>
<dbReference type="CDD" id="cd05233">
    <property type="entry name" value="SDR_c"/>
    <property type="match status" value="1"/>
</dbReference>
<accession>A0A917DNZ8</accession>
<dbReference type="Proteomes" id="UP000612456">
    <property type="component" value="Unassembled WGS sequence"/>
</dbReference>
<dbReference type="RefSeq" id="WP_188990346.1">
    <property type="nucleotide sequence ID" value="NZ_BMHP01000001.1"/>
</dbReference>
<reference evidence="3" key="2">
    <citation type="submission" date="2020-09" db="EMBL/GenBank/DDBJ databases">
        <authorList>
            <person name="Sun Q."/>
            <person name="Zhou Y."/>
        </authorList>
    </citation>
    <scope>NUCLEOTIDE SEQUENCE</scope>
    <source>
        <strain evidence="3">CGMCC 1.15178</strain>
    </source>
</reference>
<keyword evidence="2" id="KW-0560">Oxidoreductase</keyword>
<evidence type="ECO:0000313" key="3">
    <source>
        <dbReference type="EMBL" id="GGD57138.1"/>
    </source>
</evidence>
<dbReference type="Pfam" id="PF13561">
    <property type="entry name" value="adh_short_C2"/>
    <property type="match status" value="1"/>
</dbReference>
<evidence type="ECO:0000313" key="4">
    <source>
        <dbReference type="Proteomes" id="UP000612456"/>
    </source>
</evidence>
<organism evidence="3 4">
    <name type="scientific">Paenibacillus nasutitermitis</name>
    <dbReference type="NCBI Taxonomy" id="1652958"/>
    <lineage>
        <taxon>Bacteria</taxon>
        <taxon>Bacillati</taxon>
        <taxon>Bacillota</taxon>
        <taxon>Bacilli</taxon>
        <taxon>Bacillales</taxon>
        <taxon>Paenibacillaceae</taxon>
        <taxon>Paenibacillus</taxon>
    </lineage>
</organism>
<gene>
    <name evidence="3" type="primary">idnO</name>
    <name evidence="3" type="ORF">GCM10010911_13640</name>
</gene>
<sequence>MKLRNKVIFITDADSFSGKALVNRLSGEGAHFILNSESNGSLLEAELVKARTAGSEIFVVQRNLCRSNEVAEVLDQANLTLGKVDVLIHNNDLLKPALAETCEENIFLEIINANAKSAFICTQTVGRQMIGNQNGKIIYISSIHAEKPTGTTFAYSASKGAIKMLSKEAALELGRHGVQVNTIELGPMKENPDRFISGLSALYDSYERKIPSDQPGSYEDLAHLVLYLVSDEARYINGTDIRLDGGFLLHYMDHKMKRPL</sequence>
<comment type="similarity">
    <text evidence="1">Belongs to the short-chain dehydrogenases/reductases (SDR) family.</text>
</comment>
<dbReference type="InterPro" id="IPR020904">
    <property type="entry name" value="Sc_DH/Rdtase_CS"/>
</dbReference>
<dbReference type="PROSITE" id="PS00061">
    <property type="entry name" value="ADH_SHORT"/>
    <property type="match status" value="1"/>
</dbReference>
<evidence type="ECO:0000256" key="1">
    <source>
        <dbReference type="ARBA" id="ARBA00006484"/>
    </source>
</evidence>
<dbReference type="Gene3D" id="3.40.50.720">
    <property type="entry name" value="NAD(P)-binding Rossmann-like Domain"/>
    <property type="match status" value="1"/>
</dbReference>
<dbReference type="SUPFAM" id="SSF51735">
    <property type="entry name" value="NAD(P)-binding Rossmann-fold domains"/>
    <property type="match status" value="1"/>
</dbReference>
<dbReference type="PANTHER" id="PTHR43639:SF1">
    <property type="entry name" value="SHORT-CHAIN DEHYDROGENASE_REDUCTASE FAMILY PROTEIN"/>
    <property type="match status" value="1"/>
</dbReference>
<dbReference type="PRINTS" id="PR00081">
    <property type="entry name" value="GDHRDH"/>
</dbReference>
<proteinExistence type="inferred from homology"/>
<comment type="caution">
    <text evidence="3">The sequence shown here is derived from an EMBL/GenBank/DDBJ whole genome shotgun (WGS) entry which is preliminary data.</text>
</comment>
<keyword evidence="4" id="KW-1185">Reference proteome</keyword>
<dbReference type="GO" id="GO:0016491">
    <property type="term" value="F:oxidoreductase activity"/>
    <property type="evidence" value="ECO:0007669"/>
    <property type="project" value="UniProtKB-KW"/>
</dbReference>
<dbReference type="InterPro" id="IPR002347">
    <property type="entry name" value="SDR_fam"/>
</dbReference>
<dbReference type="PANTHER" id="PTHR43639">
    <property type="entry name" value="OXIDOREDUCTASE, SHORT-CHAIN DEHYDROGENASE/REDUCTASE FAMILY (AFU_ORTHOLOGUE AFUA_5G02870)"/>
    <property type="match status" value="1"/>
</dbReference>
<dbReference type="AlphaFoldDB" id="A0A917DNZ8"/>
<dbReference type="PRINTS" id="PR00080">
    <property type="entry name" value="SDRFAMILY"/>
</dbReference>
<dbReference type="InterPro" id="IPR036291">
    <property type="entry name" value="NAD(P)-bd_dom_sf"/>
</dbReference>
<evidence type="ECO:0000256" key="2">
    <source>
        <dbReference type="ARBA" id="ARBA00023002"/>
    </source>
</evidence>
<reference evidence="3" key="1">
    <citation type="journal article" date="2014" name="Int. J. Syst. Evol. Microbiol.">
        <title>Complete genome sequence of Corynebacterium casei LMG S-19264T (=DSM 44701T), isolated from a smear-ripened cheese.</title>
        <authorList>
            <consortium name="US DOE Joint Genome Institute (JGI-PGF)"/>
            <person name="Walter F."/>
            <person name="Albersmeier A."/>
            <person name="Kalinowski J."/>
            <person name="Ruckert C."/>
        </authorList>
    </citation>
    <scope>NUCLEOTIDE SEQUENCE</scope>
    <source>
        <strain evidence="3">CGMCC 1.15178</strain>
    </source>
</reference>
<dbReference type="EMBL" id="BMHP01000001">
    <property type="protein sequence ID" value="GGD57138.1"/>
    <property type="molecule type" value="Genomic_DNA"/>
</dbReference>
<protein>
    <submittedName>
        <fullName evidence="3">Gluconate 5-dehydrogenase</fullName>
    </submittedName>
</protein>